<dbReference type="RefSeq" id="WP_109763066.1">
    <property type="nucleotide sequence ID" value="NZ_QGGU01000004.1"/>
</dbReference>
<organism evidence="2 3">
    <name type="scientific">Pleionea mediterranea</name>
    <dbReference type="NCBI Taxonomy" id="523701"/>
    <lineage>
        <taxon>Bacteria</taxon>
        <taxon>Pseudomonadati</taxon>
        <taxon>Pseudomonadota</taxon>
        <taxon>Gammaproteobacteria</taxon>
        <taxon>Oceanospirillales</taxon>
        <taxon>Pleioneaceae</taxon>
        <taxon>Pleionea</taxon>
    </lineage>
</organism>
<evidence type="ECO:0008006" key="4">
    <source>
        <dbReference type="Google" id="ProtNLM"/>
    </source>
</evidence>
<evidence type="ECO:0000313" key="3">
    <source>
        <dbReference type="Proteomes" id="UP000245790"/>
    </source>
</evidence>
<protein>
    <recommendedName>
        <fullName evidence="4">TM2 domain-containing protein</fullName>
    </recommendedName>
</protein>
<dbReference type="AlphaFoldDB" id="A0A316FZG5"/>
<reference evidence="2 3" key="1">
    <citation type="submission" date="2018-05" db="EMBL/GenBank/DDBJ databases">
        <title>Genomic Encyclopedia of Type Strains, Phase IV (KMG-IV): sequencing the most valuable type-strain genomes for metagenomic binning, comparative biology and taxonomic classification.</title>
        <authorList>
            <person name="Goeker M."/>
        </authorList>
    </citation>
    <scope>NUCLEOTIDE SEQUENCE [LARGE SCALE GENOMIC DNA]</scope>
    <source>
        <strain evidence="2 3">DSM 25350</strain>
    </source>
</reference>
<dbReference type="EMBL" id="QGGU01000004">
    <property type="protein sequence ID" value="PWK53096.1"/>
    <property type="molecule type" value="Genomic_DNA"/>
</dbReference>
<keyword evidence="3" id="KW-1185">Reference proteome</keyword>
<comment type="caution">
    <text evidence="2">The sequence shown here is derived from an EMBL/GenBank/DDBJ whole genome shotgun (WGS) entry which is preliminary data.</text>
</comment>
<dbReference type="OrthoDB" id="5768428at2"/>
<dbReference type="Proteomes" id="UP000245790">
    <property type="component" value="Unassembled WGS sequence"/>
</dbReference>
<evidence type="ECO:0000313" key="2">
    <source>
        <dbReference type="EMBL" id="PWK53096.1"/>
    </source>
</evidence>
<evidence type="ECO:0000256" key="1">
    <source>
        <dbReference type="SAM" id="Phobius"/>
    </source>
</evidence>
<sequence length="127" mass="14896">MIFLNKQTVDDEEESIRQKISQCSDEERQKIYREIKLKLKDPDTYAALNYGLVAGLHHLYLGKYLRTIIELSLFVFGVILLANDFLVGLVFVVSMVVLELFELFRSQIIVQDYNNQLMRRIVNQHTD</sequence>
<keyword evidence="1" id="KW-0812">Transmembrane</keyword>
<proteinExistence type="predicted"/>
<name>A0A316FZG5_9GAMM</name>
<feature type="transmembrane region" description="Helical" evidence="1">
    <location>
        <begin position="73"/>
        <end position="98"/>
    </location>
</feature>
<keyword evidence="1" id="KW-0472">Membrane</keyword>
<keyword evidence="1" id="KW-1133">Transmembrane helix</keyword>
<accession>A0A316FZG5</accession>
<gene>
    <name evidence="2" type="ORF">C8D97_104314</name>
</gene>